<sequence>VPADGSSSPGSALGARVRVRGGWAVPAAGAPAVPAGGLLAVACGARRIRPWPMVELEGGAELSGQSDDGDDIARFERQCAARAKAEGLVASGYGDEREGDKSDEEDEPDERLQRARLAAGTGPPPSGESEWQQRCSLLQELRGMPKT</sequence>
<evidence type="ECO:0000313" key="3">
    <source>
        <dbReference type="Proteomes" id="UP001189429"/>
    </source>
</evidence>
<gene>
    <name evidence="2" type="ORF">PCOR1329_LOCUS28623</name>
</gene>
<organism evidence="2 3">
    <name type="scientific">Prorocentrum cordatum</name>
    <dbReference type="NCBI Taxonomy" id="2364126"/>
    <lineage>
        <taxon>Eukaryota</taxon>
        <taxon>Sar</taxon>
        <taxon>Alveolata</taxon>
        <taxon>Dinophyceae</taxon>
        <taxon>Prorocentrales</taxon>
        <taxon>Prorocentraceae</taxon>
        <taxon>Prorocentrum</taxon>
    </lineage>
</organism>
<accession>A0ABN9SGX4</accession>
<dbReference type="EMBL" id="CAUYUJ010010601">
    <property type="protein sequence ID" value="CAK0829795.1"/>
    <property type="molecule type" value="Genomic_DNA"/>
</dbReference>
<evidence type="ECO:0000313" key="2">
    <source>
        <dbReference type="EMBL" id="CAK0829795.1"/>
    </source>
</evidence>
<evidence type="ECO:0000256" key="1">
    <source>
        <dbReference type="SAM" id="MobiDB-lite"/>
    </source>
</evidence>
<reference evidence="2" key="1">
    <citation type="submission" date="2023-10" db="EMBL/GenBank/DDBJ databases">
        <authorList>
            <person name="Chen Y."/>
            <person name="Shah S."/>
            <person name="Dougan E. K."/>
            <person name="Thang M."/>
            <person name="Chan C."/>
        </authorList>
    </citation>
    <scope>NUCLEOTIDE SEQUENCE [LARGE SCALE GENOMIC DNA]</scope>
</reference>
<feature type="region of interest" description="Disordered" evidence="1">
    <location>
        <begin position="86"/>
        <end position="132"/>
    </location>
</feature>
<proteinExistence type="predicted"/>
<comment type="caution">
    <text evidence="2">The sequence shown here is derived from an EMBL/GenBank/DDBJ whole genome shotgun (WGS) entry which is preliminary data.</text>
</comment>
<keyword evidence="3" id="KW-1185">Reference proteome</keyword>
<feature type="non-terminal residue" evidence="2">
    <location>
        <position position="147"/>
    </location>
</feature>
<dbReference type="Proteomes" id="UP001189429">
    <property type="component" value="Unassembled WGS sequence"/>
</dbReference>
<name>A0ABN9SGX4_9DINO</name>
<feature type="non-terminal residue" evidence="2">
    <location>
        <position position="1"/>
    </location>
</feature>
<protein>
    <submittedName>
        <fullName evidence="2">Uncharacterized protein</fullName>
    </submittedName>
</protein>